<proteinExistence type="predicted"/>
<dbReference type="PANTHER" id="PTHR33962:SF1">
    <property type="entry name" value="RECQ-MEDIATED GENOME INSTABILITY PROTEIN 2"/>
    <property type="match status" value="1"/>
</dbReference>
<accession>A0A8B6BUQ9</accession>
<dbReference type="Gene3D" id="2.40.50.140">
    <property type="entry name" value="Nucleic acid-binding proteins"/>
    <property type="match status" value="1"/>
</dbReference>
<dbReference type="Pfam" id="PF16100">
    <property type="entry name" value="RMI2"/>
    <property type="match status" value="1"/>
</dbReference>
<keyword evidence="2" id="KW-1185">Reference proteome</keyword>
<sequence>MSKLLDLPSKKIFIRDLQQAVKCVSNSTENQQKSIKEWQSKGRTFSVVWIQGTVLQVSHDSDMMLLDDGTGVVKVIGCCKIPHMPEKLKHGQYAMVIGQLMAVGNIPVLRALKFQNLTNHIVDLETCWILEVLEHIRNGE</sequence>
<dbReference type="PANTHER" id="PTHR33962">
    <property type="entry name" value="RECQ-MEDIATED GENOME INSTABILITY PROTEIN 2 RMI2"/>
    <property type="match status" value="1"/>
</dbReference>
<dbReference type="GO" id="GO:0016607">
    <property type="term" value="C:nuclear speck"/>
    <property type="evidence" value="ECO:0007669"/>
    <property type="project" value="TreeGrafter"/>
</dbReference>
<dbReference type="GO" id="GO:0033045">
    <property type="term" value="P:regulation of sister chromatid segregation"/>
    <property type="evidence" value="ECO:0007669"/>
    <property type="project" value="TreeGrafter"/>
</dbReference>
<dbReference type="GO" id="GO:0005829">
    <property type="term" value="C:cytosol"/>
    <property type="evidence" value="ECO:0007669"/>
    <property type="project" value="TreeGrafter"/>
</dbReference>
<dbReference type="OrthoDB" id="10024265at2759"/>
<comment type="caution">
    <text evidence="1">The sequence shown here is derived from an EMBL/GenBank/DDBJ whole genome shotgun (WGS) entry which is preliminary data.</text>
</comment>
<protein>
    <submittedName>
        <fullName evidence="1">RecQ-mediated genome instability protein 2</fullName>
    </submittedName>
</protein>
<dbReference type="InterPro" id="IPR032245">
    <property type="entry name" value="RMI2"/>
</dbReference>
<dbReference type="InterPro" id="IPR012340">
    <property type="entry name" value="NA-bd_OB-fold"/>
</dbReference>
<dbReference type="AlphaFoldDB" id="A0A8B6BUQ9"/>
<name>A0A8B6BUQ9_MYTGA</name>
<dbReference type="GO" id="GO:0043007">
    <property type="term" value="P:maintenance of rDNA"/>
    <property type="evidence" value="ECO:0007669"/>
    <property type="project" value="TreeGrafter"/>
</dbReference>
<evidence type="ECO:0000313" key="2">
    <source>
        <dbReference type="Proteomes" id="UP000596742"/>
    </source>
</evidence>
<dbReference type="GO" id="GO:2000042">
    <property type="term" value="P:negative regulation of double-strand break repair via homologous recombination"/>
    <property type="evidence" value="ECO:0007669"/>
    <property type="project" value="TreeGrafter"/>
</dbReference>
<evidence type="ECO:0000313" key="1">
    <source>
        <dbReference type="EMBL" id="VDH96179.1"/>
    </source>
</evidence>
<dbReference type="GO" id="GO:0006281">
    <property type="term" value="P:DNA repair"/>
    <property type="evidence" value="ECO:0007669"/>
    <property type="project" value="TreeGrafter"/>
</dbReference>
<reference evidence="1" key="1">
    <citation type="submission" date="2018-11" db="EMBL/GenBank/DDBJ databases">
        <authorList>
            <person name="Alioto T."/>
            <person name="Alioto T."/>
        </authorList>
    </citation>
    <scope>NUCLEOTIDE SEQUENCE</scope>
</reference>
<gene>
    <name evidence="1" type="ORF">MGAL_10B090877</name>
</gene>
<organism evidence="1 2">
    <name type="scientific">Mytilus galloprovincialis</name>
    <name type="common">Mediterranean mussel</name>
    <dbReference type="NCBI Taxonomy" id="29158"/>
    <lineage>
        <taxon>Eukaryota</taxon>
        <taxon>Metazoa</taxon>
        <taxon>Spiralia</taxon>
        <taxon>Lophotrochozoa</taxon>
        <taxon>Mollusca</taxon>
        <taxon>Bivalvia</taxon>
        <taxon>Autobranchia</taxon>
        <taxon>Pteriomorphia</taxon>
        <taxon>Mytilida</taxon>
        <taxon>Mytiloidea</taxon>
        <taxon>Mytilidae</taxon>
        <taxon>Mytilinae</taxon>
        <taxon>Mytilus</taxon>
    </lineage>
</organism>
<dbReference type="EMBL" id="UYJE01000763">
    <property type="protein sequence ID" value="VDH96179.1"/>
    <property type="molecule type" value="Genomic_DNA"/>
</dbReference>
<dbReference type="Proteomes" id="UP000596742">
    <property type="component" value="Unassembled WGS sequence"/>
</dbReference>